<dbReference type="GO" id="GO:0048270">
    <property type="term" value="F:methionine adenosyltransferase regulator activity"/>
    <property type="evidence" value="ECO:0007669"/>
    <property type="project" value="TreeGrafter"/>
</dbReference>
<dbReference type="InterPro" id="IPR005913">
    <property type="entry name" value="dTDP_dehydrorham_reduct"/>
</dbReference>
<gene>
    <name evidence="2" type="ORF">BCR42DRAFT_330960</name>
</gene>
<comment type="caution">
    <text evidence="2">The sequence shown here is derived from an EMBL/GenBank/DDBJ whole genome shotgun (WGS) entry which is preliminary data.</text>
</comment>
<dbReference type="CDD" id="cd05254">
    <property type="entry name" value="dTDP_HR_like_SDR_e"/>
    <property type="match status" value="1"/>
</dbReference>
<sequence>MKVLITGASGLLVVGTAYSRVTDELVKLDLLNSNEVEHLLNSVQPEVIVHCAAERRPDVAEKDHQGTLKLNAKVPGDLAKYAKAHHITLIYISTDYVFDGTSPPYEVNDQPAPLNFYGESKLAGEQAIREMDPKAIILRVPILYGDVQFNGESAVNLLVDAVKDHAKPTDMDNYCLRYPTNVDDVGRVIRDIAEKGKTIEGTYHFSAGEMLTKYDMCGIFADLLKLPMDHLQPQNSISSSASASRPKDCHLSTARLQADGIDVSFVPFRSWFQTHFAS</sequence>
<dbReference type="Gene3D" id="3.40.50.720">
    <property type="entry name" value="NAD(P)-binding Rossmann-like Domain"/>
    <property type="match status" value="1"/>
</dbReference>
<dbReference type="PANTHER" id="PTHR10491">
    <property type="entry name" value="DTDP-4-DEHYDRORHAMNOSE REDUCTASE"/>
    <property type="match status" value="1"/>
</dbReference>
<proteinExistence type="predicted"/>
<dbReference type="InterPro" id="IPR029903">
    <property type="entry name" value="RmlD-like-bd"/>
</dbReference>
<dbReference type="GO" id="GO:0006556">
    <property type="term" value="P:S-adenosylmethionine biosynthetic process"/>
    <property type="evidence" value="ECO:0007669"/>
    <property type="project" value="UniProtKB-UniPathway"/>
</dbReference>
<name>A0A1X2ICW1_9FUNG</name>
<dbReference type="EMBL" id="MCGE01000017">
    <property type="protein sequence ID" value="ORZ13282.1"/>
    <property type="molecule type" value="Genomic_DNA"/>
</dbReference>
<dbReference type="InterPro" id="IPR036291">
    <property type="entry name" value="NAD(P)-bd_dom_sf"/>
</dbReference>
<feature type="domain" description="RmlD-like substrate binding" evidence="1">
    <location>
        <begin position="1"/>
        <end position="261"/>
    </location>
</feature>
<dbReference type="Proteomes" id="UP000193560">
    <property type="component" value="Unassembled WGS sequence"/>
</dbReference>
<dbReference type="FunFam" id="3.40.50.720:FF:000357">
    <property type="entry name" value="Methionine adenosyltransferase 2 subunit beta"/>
    <property type="match status" value="1"/>
</dbReference>
<dbReference type="UniPathway" id="UPA00315">
    <property type="reaction ID" value="UER00080"/>
</dbReference>
<dbReference type="STRING" id="90262.A0A1X2ICW1"/>
<dbReference type="SUPFAM" id="SSF51735">
    <property type="entry name" value="NAD(P)-binding Rossmann-fold domains"/>
    <property type="match status" value="1"/>
</dbReference>
<dbReference type="GO" id="GO:0048269">
    <property type="term" value="C:methionine adenosyltransferase complex"/>
    <property type="evidence" value="ECO:0007669"/>
    <property type="project" value="TreeGrafter"/>
</dbReference>
<evidence type="ECO:0000313" key="2">
    <source>
        <dbReference type="EMBL" id="ORZ13282.1"/>
    </source>
</evidence>
<dbReference type="Pfam" id="PF04321">
    <property type="entry name" value="RmlD_sub_bind"/>
    <property type="match status" value="1"/>
</dbReference>
<dbReference type="AlphaFoldDB" id="A0A1X2ICW1"/>
<accession>A0A1X2ICW1</accession>
<reference evidence="2 3" key="1">
    <citation type="submission" date="2016-07" db="EMBL/GenBank/DDBJ databases">
        <title>Pervasive Adenine N6-methylation of Active Genes in Fungi.</title>
        <authorList>
            <consortium name="DOE Joint Genome Institute"/>
            <person name="Mondo S.J."/>
            <person name="Dannebaum R.O."/>
            <person name="Kuo R.C."/>
            <person name="Labutti K."/>
            <person name="Haridas S."/>
            <person name="Kuo A."/>
            <person name="Salamov A."/>
            <person name="Ahrendt S.R."/>
            <person name="Lipzen A."/>
            <person name="Sullivan W."/>
            <person name="Andreopoulos W.B."/>
            <person name="Clum A."/>
            <person name="Lindquist E."/>
            <person name="Daum C."/>
            <person name="Ramamoorthy G.K."/>
            <person name="Gryganskyi A."/>
            <person name="Culley D."/>
            <person name="Magnuson J.K."/>
            <person name="James T.Y."/>
            <person name="O'Malley M.A."/>
            <person name="Stajich J.E."/>
            <person name="Spatafora J.W."/>
            <person name="Visel A."/>
            <person name="Grigoriev I.V."/>
        </authorList>
    </citation>
    <scope>NUCLEOTIDE SEQUENCE [LARGE SCALE GENOMIC DNA]</scope>
    <source>
        <strain evidence="2 3">NRRL 1336</strain>
    </source>
</reference>
<dbReference type="OrthoDB" id="6235964at2759"/>
<protein>
    <recommendedName>
        <fullName evidence="1">RmlD-like substrate binding domain-containing protein</fullName>
    </recommendedName>
</protein>
<evidence type="ECO:0000259" key="1">
    <source>
        <dbReference type="Pfam" id="PF04321"/>
    </source>
</evidence>
<keyword evidence="3" id="KW-1185">Reference proteome</keyword>
<organism evidence="2 3">
    <name type="scientific">Absidia repens</name>
    <dbReference type="NCBI Taxonomy" id="90262"/>
    <lineage>
        <taxon>Eukaryota</taxon>
        <taxon>Fungi</taxon>
        <taxon>Fungi incertae sedis</taxon>
        <taxon>Mucoromycota</taxon>
        <taxon>Mucoromycotina</taxon>
        <taxon>Mucoromycetes</taxon>
        <taxon>Mucorales</taxon>
        <taxon>Cunninghamellaceae</taxon>
        <taxon>Absidia</taxon>
    </lineage>
</organism>
<evidence type="ECO:0000313" key="3">
    <source>
        <dbReference type="Proteomes" id="UP000193560"/>
    </source>
</evidence>
<dbReference type="PANTHER" id="PTHR10491:SF4">
    <property type="entry name" value="METHIONINE ADENOSYLTRANSFERASE 2 SUBUNIT BETA"/>
    <property type="match status" value="1"/>
</dbReference>